<comment type="similarity">
    <text evidence="1">Belongs to the 'GDXG' lipolytic enzyme family.</text>
</comment>
<feature type="active site" evidence="3">
    <location>
        <position position="211"/>
    </location>
</feature>
<dbReference type="InterPro" id="IPR033140">
    <property type="entry name" value="Lipase_GDXG_put_SER_AS"/>
</dbReference>
<evidence type="ECO:0000313" key="6">
    <source>
        <dbReference type="EMBL" id="KAK3367454.1"/>
    </source>
</evidence>
<dbReference type="PROSITE" id="PS01174">
    <property type="entry name" value="LIPASE_GDXG_SER"/>
    <property type="match status" value="1"/>
</dbReference>
<protein>
    <submittedName>
        <fullName evidence="6">Alpha/Beta hydrolase protein</fullName>
    </submittedName>
</protein>
<evidence type="ECO:0000313" key="7">
    <source>
        <dbReference type="Proteomes" id="UP001285441"/>
    </source>
</evidence>
<name>A0AAE0N2W8_9PEZI</name>
<dbReference type="PANTHER" id="PTHR48081:SF18">
    <property type="entry name" value="ALPHA_BETA HYDROLASE FOLD-3 DOMAIN-CONTAINING PROTEIN"/>
    <property type="match status" value="1"/>
</dbReference>
<dbReference type="Proteomes" id="UP001285441">
    <property type="component" value="Unassembled WGS sequence"/>
</dbReference>
<dbReference type="GO" id="GO:0016787">
    <property type="term" value="F:hydrolase activity"/>
    <property type="evidence" value="ECO:0007669"/>
    <property type="project" value="UniProtKB-KW"/>
</dbReference>
<keyword evidence="2 6" id="KW-0378">Hydrolase</keyword>
<feature type="domain" description="Alpha/beta hydrolase fold-3" evidence="5">
    <location>
        <begin position="134"/>
        <end position="340"/>
    </location>
</feature>
<dbReference type="InterPro" id="IPR029058">
    <property type="entry name" value="AB_hydrolase_fold"/>
</dbReference>
<proteinExistence type="inferred from homology"/>
<dbReference type="InterPro" id="IPR013094">
    <property type="entry name" value="AB_hydrolase_3"/>
</dbReference>
<accession>A0AAE0N2W8</accession>
<evidence type="ECO:0000256" key="3">
    <source>
        <dbReference type="PROSITE-ProRule" id="PRU10038"/>
    </source>
</evidence>
<evidence type="ECO:0000259" key="5">
    <source>
        <dbReference type="Pfam" id="PF07859"/>
    </source>
</evidence>
<reference evidence="6" key="1">
    <citation type="journal article" date="2023" name="Mol. Phylogenet. Evol.">
        <title>Genome-scale phylogeny and comparative genomics of the fungal order Sordariales.</title>
        <authorList>
            <person name="Hensen N."/>
            <person name="Bonometti L."/>
            <person name="Westerberg I."/>
            <person name="Brannstrom I.O."/>
            <person name="Guillou S."/>
            <person name="Cros-Aarteil S."/>
            <person name="Calhoun S."/>
            <person name="Haridas S."/>
            <person name="Kuo A."/>
            <person name="Mondo S."/>
            <person name="Pangilinan J."/>
            <person name="Riley R."/>
            <person name="LaButti K."/>
            <person name="Andreopoulos B."/>
            <person name="Lipzen A."/>
            <person name="Chen C."/>
            <person name="Yan M."/>
            <person name="Daum C."/>
            <person name="Ng V."/>
            <person name="Clum A."/>
            <person name="Steindorff A."/>
            <person name="Ohm R.A."/>
            <person name="Martin F."/>
            <person name="Silar P."/>
            <person name="Natvig D.O."/>
            <person name="Lalanne C."/>
            <person name="Gautier V."/>
            <person name="Ament-Velasquez S.L."/>
            <person name="Kruys A."/>
            <person name="Hutchinson M.I."/>
            <person name="Powell A.J."/>
            <person name="Barry K."/>
            <person name="Miller A.N."/>
            <person name="Grigoriev I.V."/>
            <person name="Debuchy R."/>
            <person name="Gladieux P."/>
            <person name="Hiltunen Thoren M."/>
            <person name="Johannesson H."/>
        </authorList>
    </citation>
    <scope>NUCLEOTIDE SEQUENCE</scope>
    <source>
        <strain evidence="6">CBS 232.78</strain>
    </source>
</reference>
<gene>
    <name evidence="6" type="ORF">B0H63DRAFT_81671</name>
</gene>
<dbReference type="PANTHER" id="PTHR48081">
    <property type="entry name" value="AB HYDROLASE SUPERFAMILY PROTEIN C4A8.06C"/>
    <property type="match status" value="1"/>
</dbReference>
<keyword evidence="7" id="KW-1185">Reference proteome</keyword>
<feature type="transmembrane region" description="Helical" evidence="4">
    <location>
        <begin position="20"/>
        <end position="38"/>
    </location>
</feature>
<reference evidence="6" key="2">
    <citation type="submission" date="2023-06" db="EMBL/GenBank/DDBJ databases">
        <authorList>
            <consortium name="Lawrence Berkeley National Laboratory"/>
            <person name="Haridas S."/>
            <person name="Hensen N."/>
            <person name="Bonometti L."/>
            <person name="Westerberg I."/>
            <person name="Brannstrom I.O."/>
            <person name="Guillou S."/>
            <person name="Cros-Aarteil S."/>
            <person name="Calhoun S."/>
            <person name="Kuo A."/>
            <person name="Mondo S."/>
            <person name="Pangilinan J."/>
            <person name="Riley R."/>
            <person name="LaButti K."/>
            <person name="Andreopoulos B."/>
            <person name="Lipzen A."/>
            <person name="Chen C."/>
            <person name="Yanf M."/>
            <person name="Daum C."/>
            <person name="Ng V."/>
            <person name="Clum A."/>
            <person name="Steindorff A."/>
            <person name="Ohm R."/>
            <person name="Martin F."/>
            <person name="Silar P."/>
            <person name="Natvig D."/>
            <person name="Lalanne C."/>
            <person name="Gautier V."/>
            <person name="Ament-velasquez S.L."/>
            <person name="Kruys A."/>
            <person name="Hutchinson M.I."/>
            <person name="Powell A.J."/>
            <person name="Barry K."/>
            <person name="Miller A.N."/>
            <person name="Grigoriev I.V."/>
            <person name="Debuchy R."/>
            <person name="Gladieux P."/>
            <person name="Thoren M.H."/>
            <person name="Johannesson H."/>
        </authorList>
    </citation>
    <scope>NUCLEOTIDE SEQUENCE</scope>
    <source>
        <strain evidence="6">CBS 232.78</strain>
    </source>
</reference>
<dbReference type="InterPro" id="IPR050300">
    <property type="entry name" value="GDXG_lipolytic_enzyme"/>
</dbReference>
<keyword evidence="4" id="KW-0812">Transmembrane</keyword>
<evidence type="ECO:0000256" key="4">
    <source>
        <dbReference type="SAM" id="Phobius"/>
    </source>
</evidence>
<dbReference type="SUPFAM" id="SSF53474">
    <property type="entry name" value="alpha/beta-Hydrolases"/>
    <property type="match status" value="1"/>
</dbReference>
<organism evidence="6 7">
    <name type="scientific">Podospora didyma</name>
    <dbReference type="NCBI Taxonomy" id="330526"/>
    <lineage>
        <taxon>Eukaryota</taxon>
        <taxon>Fungi</taxon>
        <taxon>Dikarya</taxon>
        <taxon>Ascomycota</taxon>
        <taxon>Pezizomycotina</taxon>
        <taxon>Sordariomycetes</taxon>
        <taxon>Sordariomycetidae</taxon>
        <taxon>Sordariales</taxon>
        <taxon>Podosporaceae</taxon>
        <taxon>Podospora</taxon>
    </lineage>
</organism>
<dbReference type="AlphaFoldDB" id="A0AAE0N2W8"/>
<evidence type="ECO:0000256" key="1">
    <source>
        <dbReference type="ARBA" id="ARBA00010515"/>
    </source>
</evidence>
<sequence>MANKDSLTESKTLSLWGKVSLFGLIPVIIFRWIIGFAFPTNKALHWRQSLALTFQQAQRATLSTDQLRWVTRRTLTGTVVRQYCDRHQIPHDEATIQPSTISVATRGIDKSVSVPSSTLHFVTPASAAAAGPTLLYFHGGGFVNPLRAAAHMPLILSCASACKAKQVAILEYALAPQHQYPTQFVQAVLAFRYLLDNLSLCAEDIILAGDSAGAQLAGAVLAHLADPSPYVSTVSLVGRIRAVLFMSPFTLLQENQESYDFNNGKDYLNRPQVRAFKDDWSPIEDEVWANLCGAEDASEVWGRVFPSLQSKGLVKKAMIVVGSAEVLLDNSREFARDHLRAETVMANRETDWKVLDGKDFVLVECEGESHVQAALDAVVGHDKGAMTLAIKAWLANV</sequence>
<dbReference type="Gene3D" id="3.40.50.1820">
    <property type="entry name" value="alpha/beta hydrolase"/>
    <property type="match status" value="1"/>
</dbReference>
<evidence type="ECO:0000256" key="2">
    <source>
        <dbReference type="ARBA" id="ARBA00022801"/>
    </source>
</evidence>
<keyword evidence="4" id="KW-0472">Membrane</keyword>
<keyword evidence="4" id="KW-1133">Transmembrane helix</keyword>
<comment type="caution">
    <text evidence="6">The sequence shown here is derived from an EMBL/GenBank/DDBJ whole genome shotgun (WGS) entry which is preliminary data.</text>
</comment>
<dbReference type="EMBL" id="JAULSW010000011">
    <property type="protein sequence ID" value="KAK3367454.1"/>
    <property type="molecule type" value="Genomic_DNA"/>
</dbReference>
<dbReference type="Pfam" id="PF07859">
    <property type="entry name" value="Abhydrolase_3"/>
    <property type="match status" value="1"/>
</dbReference>